<keyword evidence="10" id="KW-0464">Manganese</keyword>
<dbReference type="Pfam" id="PF14559">
    <property type="entry name" value="TPR_19"/>
    <property type="match status" value="1"/>
</dbReference>
<evidence type="ECO:0000256" key="7">
    <source>
        <dbReference type="ARBA" id="ARBA00022801"/>
    </source>
</evidence>
<dbReference type="SMART" id="SM00028">
    <property type="entry name" value="TPR"/>
    <property type="match status" value="3"/>
</dbReference>
<reference evidence="19 20" key="1">
    <citation type="submission" date="2017-12" db="EMBL/GenBank/DDBJ databases">
        <title>Sequencing, de novo assembly and annotation of complete genome of a new Thraustochytrid species, strain FCC1311.</title>
        <authorList>
            <person name="Sedici K."/>
            <person name="Godart F."/>
            <person name="Aiese Cigliano R."/>
            <person name="Sanseverino W."/>
            <person name="Barakat M."/>
            <person name="Ortet P."/>
            <person name="Marechal E."/>
            <person name="Cagnac O."/>
            <person name="Amato A."/>
        </authorList>
    </citation>
    <scope>NUCLEOTIDE SEQUENCE [LARGE SCALE GENOMIC DNA]</scope>
</reference>
<dbReference type="InterPro" id="IPR019734">
    <property type="entry name" value="TPR_rpt"/>
</dbReference>
<accession>A0A2R5GSC1</accession>
<evidence type="ECO:0000256" key="4">
    <source>
        <dbReference type="ARBA" id="ARBA00008786"/>
    </source>
</evidence>
<evidence type="ECO:0000256" key="1">
    <source>
        <dbReference type="ARBA" id="ARBA00001936"/>
    </source>
</evidence>
<comment type="caution">
    <text evidence="19">The sequence shown here is derived from an EMBL/GenBank/DDBJ whole genome shotgun (WGS) entry which is preliminary data.</text>
</comment>
<dbReference type="FunCoup" id="A0A2R5GSC1">
    <property type="interactions" value="505"/>
</dbReference>
<dbReference type="CDD" id="cd07417">
    <property type="entry name" value="MPP_PP5_C"/>
    <property type="match status" value="1"/>
</dbReference>
<evidence type="ECO:0000256" key="2">
    <source>
        <dbReference type="ARBA" id="ARBA00001946"/>
    </source>
</evidence>
<evidence type="ECO:0000256" key="11">
    <source>
        <dbReference type="ARBA" id="ARBA00023242"/>
    </source>
</evidence>
<evidence type="ECO:0000256" key="12">
    <source>
        <dbReference type="ARBA" id="ARBA00047986"/>
    </source>
</evidence>
<comment type="subcellular location">
    <subcellularLocation>
        <location evidence="3">Nucleus</location>
    </subcellularLocation>
</comment>
<comment type="catalytic activity">
    <reaction evidence="13">
        <text>O-phospho-L-threonyl-[protein] + H2O = L-threonyl-[protein] + phosphate</text>
        <dbReference type="Rhea" id="RHEA:47004"/>
        <dbReference type="Rhea" id="RHEA-COMP:11060"/>
        <dbReference type="Rhea" id="RHEA-COMP:11605"/>
        <dbReference type="ChEBI" id="CHEBI:15377"/>
        <dbReference type="ChEBI" id="CHEBI:30013"/>
        <dbReference type="ChEBI" id="CHEBI:43474"/>
        <dbReference type="ChEBI" id="CHEBI:61977"/>
        <dbReference type="EC" id="3.1.3.16"/>
    </reaction>
    <physiologicalReaction direction="left-to-right" evidence="13">
        <dbReference type="Rhea" id="RHEA:47005"/>
    </physiologicalReaction>
</comment>
<dbReference type="PANTHER" id="PTHR45668">
    <property type="entry name" value="SERINE/THREONINE-PROTEIN PHOSPHATASE 5-RELATED"/>
    <property type="match status" value="1"/>
</dbReference>
<evidence type="ECO:0000256" key="10">
    <source>
        <dbReference type="ARBA" id="ARBA00023211"/>
    </source>
</evidence>
<evidence type="ECO:0000256" key="3">
    <source>
        <dbReference type="ARBA" id="ARBA00004123"/>
    </source>
</evidence>
<keyword evidence="11" id="KW-0539">Nucleus</keyword>
<dbReference type="PROSITE" id="PS50005">
    <property type="entry name" value="TPR"/>
    <property type="match status" value="2"/>
</dbReference>
<comment type="catalytic activity">
    <reaction evidence="12">
        <text>O-phospho-L-seryl-[protein] + H2O = L-seryl-[protein] + phosphate</text>
        <dbReference type="Rhea" id="RHEA:20629"/>
        <dbReference type="Rhea" id="RHEA-COMP:9863"/>
        <dbReference type="Rhea" id="RHEA-COMP:11604"/>
        <dbReference type="ChEBI" id="CHEBI:15377"/>
        <dbReference type="ChEBI" id="CHEBI:29999"/>
        <dbReference type="ChEBI" id="CHEBI:43474"/>
        <dbReference type="ChEBI" id="CHEBI:83421"/>
        <dbReference type="EC" id="3.1.3.16"/>
    </reaction>
    <physiologicalReaction direction="left-to-right" evidence="12">
        <dbReference type="Rhea" id="RHEA:20630"/>
    </physiologicalReaction>
</comment>
<evidence type="ECO:0000256" key="8">
    <source>
        <dbReference type="ARBA" id="ARBA00022803"/>
    </source>
</evidence>
<proteinExistence type="inferred from homology"/>
<evidence type="ECO:0000256" key="9">
    <source>
        <dbReference type="ARBA" id="ARBA00022912"/>
    </source>
</evidence>
<dbReference type="Pfam" id="PF08321">
    <property type="entry name" value="PPP5"/>
    <property type="match status" value="1"/>
</dbReference>
<evidence type="ECO:0000256" key="14">
    <source>
        <dbReference type="PIRSR" id="PIRSR033096-1"/>
    </source>
</evidence>
<evidence type="ECO:0000256" key="6">
    <source>
        <dbReference type="ARBA" id="ARBA00022737"/>
    </source>
</evidence>
<evidence type="ECO:0000256" key="16">
    <source>
        <dbReference type="RuleBase" id="RU004273"/>
    </source>
</evidence>
<dbReference type="InterPro" id="IPR011990">
    <property type="entry name" value="TPR-like_helical_dom_sf"/>
</dbReference>
<dbReference type="InterPro" id="IPR004843">
    <property type="entry name" value="Calcineurin-like_PHP"/>
</dbReference>
<dbReference type="SUPFAM" id="SSF48452">
    <property type="entry name" value="TPR-like"/>
    <property type="match status" value="1"/>
</dbReference>
<dbReference type="FunFam" id="3.60.21.10:FF:000036">
    <property type="entry name" value="Serine/threonine protein phosphatase 5"/>
    <property type="match status" value="1"/>
</dbReference>
<dbReference type="PANTHER" id="PTHR45668:SF5">
    <property type="entry name" value="SERINE_THREONINE-PROTEIN PHOSPHATASE 5"/>
    <property type="match status" value="1"/>
</dbReference>
<keyword evidence="7 16" id="KW-0378">Hydrolase</keyword>
<keyword evidence="5" id="KW-0479">Metal-binding</keyword>
<dbReference type="EC" id="3.1.3.16" evidence="16"/>
<feature type="active site" description="Proton donor/acceptor" evidence="14">
    <location>
        <position position="291"/>
    </location>
</feature>
<dbReference type="GO" id="GO:0005634">
    <property type="term" value="C:nucleus"/>
    <property type="evidence" value="ECO:0007669"/>
    <property type="project" value="UniProtKB-SubCell"/>
</dbReference>
<organism evidence="19 20">
    <name type="scientific">Hondaea fermentalgiana</name>
    <dbReference type="NCBI Taxonomy" id="2315210"/>
    <lineage>
        <taxon>Eukaryota</taxon>
        <taxon>Sar</taxon>
        <taxon>Stramenopiles</taxon>
        <taxon>Bigyra</taxon>
        <taxon>Labyrinthulomycetes</taxon>
        <taxon>Thraustochytrida</taxon>
        <taxon>Thraustochytriidae</taxon>
        <taxon>Hondaea</taxon>
    </lineage>
</organism>
<dbReference type="PROSITE" id="PS50293">
    <property type="entry name" value="TPR_REGION"/>
    <property type="match status" value="1"/>
</dbReference>
<dbReference type="SUPFAM" id="SSF56300">
    <property type="entry name" value="Metallo-dependent phosphatases"/>
    <property type="match status" value="1"/>
</dbReference>
<evidence type="ECO:0000259" key="18">
    <source>
        <dbReference type="PROSITE" id="PS00125"/>
    </source>
</evidence>
<evidence type="ECO:0000256" key="5">
    <source>
        <dbReference type="ARBA" id="ARBA00022723"/>
    </source>
</evidence>
<dbReference type="Gene3D" id="3.60.21.10">
    <property type="match status" value="1"/>
</dbReference>
<dbReference type="OrthoDB" id="445564at2759"/>
<comment type="cofactor">
    <cofactor evidence="1">
        <name>Mn(2+)</name>
        <dbReference type="ChEBI" id="CHEBI:29035"/>
    </cofactor>
</comment>
<feature type="repeat" description="TPR" evidence="15">
    <location>
        <begin position="14"/>
        <end position="47"/>
    </location>
</feature>
<dbReference type="InterPro" id="IPR029052">
    <property type="entry name" value="Metallo-depent_PP-like"/>
</dbReference>
<dbReference type="PRINTS" id="PR00114">
    <property type="entry name" value="STPHPHTASE"/>
</dbReference>
<feature type="domain" description="Serine/threonine specific protein phosphatases" evidence="18">
    <location>
        <begin position="287"/>
        <end position="292"/>
    </location>
</feature>
<keyword evidence="8 15" id="KW-0802">TPR repeat</keyword>
<dbReference type="PROSITE" id="PS00125">
    <property type="entry name" value="SER_THR_PHOSPHATASE"/>
    <property type="match status" value="1"/>
</dbReference>
<comment type="similarity">
    <text evidence="4">Belongs to the PPP phosphatase family. PP-5 (PP-T) subfamily.</text>
</comment>
<keyword evidence="6" id="KW-0677">Repeat</keyword>
<dbReference type="Pfam" id="PF00149">
    <property type="entry name" value="Metallophos"/>
    <property type="match status" value="1"/>
</dbReference>
<evidence type="ECO:0000256" key="15">
    <source>
        <dbReference type="PROSITE-ProRule" id="PRU00339"/>
    </source>
</evidence>
<dbReference type="InterPro" id="IPR051134">
    <property type="entry name" value="PPP_phosphatase"/>
</dbReference>
<evidence type="ECO:0000313" key="19">
    <source>
        <dbReference type="EMBL" id="GBG31261.1"/>
    </source>
</evidence>
<evidence type="ECO:0000313" key="20">
    <source>
        <dbReference type="Proteomes" id="UP000241890"/>
    </source>
</evidence>
<dbReference type="SMART" id="SM00156">
    <property type="entry name" value="PP2Ac"/>
    <property type="match status" value="1"/>
</dbReference>
<dbReference type="EMBL" id="BEYU01000094">
    <property type="protein sequence ID" value="GBG31261.1"/>
    <property type="molecule type" value="Genomic_DNA"/>
</dbReference>
<dbReference type="InParanoid" id="A0A2R5GSC1"/>
<dbReference type="GO" id="GO:0005737">
    <property type="term" value="C:cytoplasm"/>
    <property type="evidence" value="ECO:0007669"/>
    <property type="project" value="UniProtKB-ARBA"/>
</dbReference>
<evidence type="ECO:0000256" key="13">
    <source>
        <dbReference type="ARBA" id="ARBA00048832"/>
    </source>
</evidence>
<keyword evidence="20" id="KW-1185">Reference proteome</keyword>
<gene>
    <name evidence="19" type="ORF">FCC1311_074822</name>
</gene>
<dbReference type="AlphaFoldDB" id="A0A2R5GSC1"/>
<dbReference type="InterPro" id="IPR006186">
    <property type="entry name" value="Ser/Thr-sp_prot-phosphatase"/>
</dbReference>
<dbReference type="PIRSF" id="PIRSF033096">
    <property type="entry name" value="PPPtase_5"/>
    <property type="match status" value="1"/>
</dbReference>
<dbReference type="GO" id="GO:0046872">
    <property type="term" value="F:metal ion binding"/>
    <property type="evidence" value="ECO:0007669"/>
    <property type="project" value="UniProtKB-KW"/>
</dbReference>
<dbReference type="GO" id="GO:0004722">
    <property type="term" value="F:protein serine/threonine phosphatase activity"/>
    <property type="evidence" value="ECO:0007669"/>
    <property type="project" value="UniProtKB-EC"/>
</dbReference>
<protein>
    <recommendedName>
        <fullName evidence="16">Serine/threonine-protein phosphatase</fullName>
        <ecNumber evidence="16">3.1.3.16</ecNumber>
    </recommendedName>
</protein>
<sequence length="485" mass="54429">MAADPVSSATQQRADELKGEANKYFGQAQYAQAIAVYSDAIELSPSAVLYSNRAFAHLRTEAFGLAIEDARKALALDPRYVKAYYRLGSAYVALNKYRHALKVFKQLAKLAPKDRDVRTKLTLCEKEVKRAAFEAAIAVEAPKPLSETLDLDSMTIPDNYEGPRLGDGDEVTADFISGMLDWMRDEKLLPKRIVASVLVQLKRILASLPSLVDVDIPEDEQTYMSVLGDTHGQFYDLLNIFKINDRPSPTRPYLWNGDLCDRGSWSFETTFTAFAYKVLYPQSVFINRGNHETQNMNKMYGFEGEVMKKYDANIMALFTECFRTLPYAHVIEKKVLVVHGGLFKDDGVKLDDIRKIPRGGEPPESGIGSDILWSDPQPFNGRGPSKRGVGLSFGPDITERFLKDNNLDLVIRSHEVREEGFLEEHDGKLITVFSAPNYCDQMGNKGALIRFRKNNMKPDPVTFEAVPHPDLKPMAYASNLGMFGL</sequence>
<dbReference type="Proteomes" id="UP000241890">
    <property type="component" value="Unassembled WGS sequence"/>
</dbReference>
<evidence type="ECO:0000256" key="17">
    <source>
        <dbReference type="SAM" id="MobiDB-lite"/>
    </source>
</evidence>
<dbReference type="InterPro" id="IPR041753">
    <property type="entry name" value="PP5_C"/>
</dbReference>
<comment type="cofactor">
    <cofactor evidence="2">
        <name>Mg(2+)</name>
        <dbReference type="ChEBI" id="CHEBI:18420"/>
    </cofactor>
</comment>
<keyword evidence="9" id="KW-0904">Protein phosphatase</keyword>
<dbReference type="Gene3D" id="1.25.40.10">
    <property type="entry name" value="Tetratricopeptide repeat domain"/>
    <property type="match status" value="1"/>
</dbReference>
<feature type="repeat" description="TPR" evidence="15">
    <location>
        <begin position="81"/>
        <end position="114"/>
    </location>
</feature>
<name>A0A2R5GSC1_9STRA</name>
<dbReference type="InterPro" id="IPR013235">
    <property type="entry name" value="PPP_dom"/>
</dbReference>
<feature type="region of interest" description="Disordered" evidence="17">
    <location>
        <begin position="354"/>
        <end position="373"/>
    </location>
</feature>